<dbReference type="OrthoDB" id="6931506at2759"/>
<dbReference type="EMBL" id="CAJOBZ010000001">
    <property type="protein sequence ID" value="CAF4742204.1"/>
    <property type="molecule type" value="Genomic_DNA"/>
</dbReference>
<keyword evidence="2" id="KW-0732">Signal</keyword>
<keyword evidence="1" id="KW-0175">Coiled coil</keyword>
<evidence type="ECO:0000256" key="1">
    <source>
        <dbReference type="SAM" id="Coils"/>
    </source>
</evidence>
<keyword evidence="4" id="KW-1185">Reference proteome</keyword>
<accession>A0A821KYS7</accession>
<sequence length="240" mass="25674">MRVLVLSALFACAAAAPSYLNLPIVGPIVTFAAPLTVPAGDVQAAVINAQVRLTDEARAMADQARELQEQVIENRNEGVIEANDLAKEKSEELFWSAEEKKWQALEATQTAEAALDGTLSNNAENIAKSAMEGNVANVAEVVAAPVEVAAKEEVAEAKSEIKTEDKEVKVEAKAAEAPESPKEEMAKDAVQTVVHPIPVGLAPISYQAINPVGYAQIGLRALPFPIPVRPYYNPVFNTLY</sequence>
<evidence type="ECO:0000313" key="3">
    <source>
        <dbReference type="EMBL" id="CAF4742204.1"/>
    </source>
</evidence>
<organism evidence="3 4">
    <name type="scientific">Pieris macdunnoughi</name>
    <dbReference type="NCBI Taxonomy" id="345717"/>
    <lineage>
        <taxon>Eukaryota</taxon>
        <taxon>Metazoa</taxon>
        <taxon>Ecdysozoa</taxon>
        <taxon>Arthropoda</taxon>
        <taxon>Hexapoda</taxon>
        <taxon>Insecta</taxon>
        <taxon>Pterygota</taxon>
        <taxon>Neoptera</taxon>
        <taxon>Endopterygota</taxon>
        <taxon>Lepidoptera</taxon>
        <taxon>Glossata</taxon>
        <taxon>Ditrysia</taxon>
        <taxon>Papilionoidea</taxon>
        <taxon>Pieridae</taxon>
        <taxon>Pierinae</taxon>
        <taxon>Pieris</taxon>
    </lineage>
</organism>
<name>A0A821KYS7_9NEOP</name>
<evidence type="ECO:0000256" key="2">
    <source>
        <dbReference type="SAM" id="SignalP"/>
    </source>
</evidence>
<dbReference type="Proteomes" id="UP000663880">
    <property type="component" value="Unassembled WGS sequence"/>
</dbReference>
<reference evidence="3" key="1">
    <citation type="submission" date="2021-02" db="EMBL/GenBank/DDBJ databases">
        <authorList>
            <person name="Steward A R."/>
        </authorList>
    </citation>
    <scope>NUCLEOTIDE SEQUENCE</scope>
</reference>
<comment type="caution">
    <text evidence="3">The sequence shown here is derived from an EMBL/GenBank/DDBJ whole genome shotgun (WGS) entry which is preliminary data.</text>
</comment>
<protein>
    <recommendedName>
        <fullName evidence="5">Pupal cuticle protein PCP52-like</fullName>
    </recommendedName>
</protein>
<evidence type="ECO:0008006" key="5">
    <source>
        <dbReference type="Google" id="ProtNLM"/>
    </source>
</evidence>
<dbReference type="AlphaFoldDB" id="A0A821KYS7"/>
<evidence type="ECO:0000313" key="4">
    <source>
        <dbReference type="Proteomes" id="UP000663880"/>
    </source>
</evidence>
<gene>
    <name evidence="3" type="ORF">PMACD_LOCUS94</name>
</gene>
<feature type="coiled-coil region" evidence="1">
    <location>
        <begin position="50"/>
        <end position="77"/>
    </location>
</feature>
<proteinExistence type="predicted"/>
<feature type="chain" id="PRO_5032495962" description="Pupal cuticle protein PCP52-like" evidence="2">
    <location>
        <begin position="16"/>
        <end position="240"/>
    </location>
</feature>
<feature type="signal peptide" evidence="2">
    <location>
        <begin position="1"/>
        <end position="15"/>
    </location>
</feature>